<dbReference type="RefSeq" id="WP_049681311.1">
    <property type="nucleotide sequence ID" value="NZ_LFZW01000001.1"/>
</dbReference>
<accession>A0A0K9GTK9</accession>
<keyword evidence="6 8" id="KW-0472">Membrane</keyword>
<evidence type="ECO:0000313" key="9">
    <source>
        <dbReference type="EMBL" id="KMY49958.1"/>
    </source>
</evidence>
<dbReference type="EMBL" id="LFZW01000001">
    <property type="protein sequence ID" value="KMY49958.1"/>
    <property type="molecule type" value="Genomic_DNA"/>
</dbReference>
<dbReference type="OrthoDB" id="279428at2"/>
<dbReference type="InterPro" id="IPR029020">
    <property type="entry name" value="Ammonium/urea_transptr"/>
</dbReference>
<comment type="similarity">
    <text evidence="2">Belongs to the urea transporter family.</text>
</comment>
<sequence length="314" mass="33833">MEKNNRSILSEGKLPSLLSASLKGISQVILIENVMTGLLILLSITIYSYSLGIIALLSAIIGTMVGKWGGADENSVKQGLFGYNSVLTGIALTLFLTGPYHWLIALVGAFVTAILTATFMHAMKNTGIPVLTIPFIIVTWFTLLTSYRLEAFQLSTALVPQDLAHWKLNISGNVNWLEGTFTGIGQVFFLNNPYCGFLLFIAIFWAGWKFGIFAVLGNAVALLISYGLGGEHSLIFMGLYGYNAILASLAVAVVFHEGHKSFASISGICAACLTVPITAAVTSWLLPYGLPSLTLPFVLSTWMFLGAKKVLPKL</sequence>
<keyword evidence="3" id="KW-1003">Cell membrane</keyword>
<name>A0A0K9GTK9_9BACI</name>
<evidence type="ECO:0000256" key="5">
    <source>
        <dbReference type="ARBA" id="ARBA00022989"/>
    </source>
</evidence>
<gene>
    <name evidence="9" type="ORF">AC625_10885</name>
</gene>
<dbReference type="PATRIC" id="fig|1679170.3.peg.2438"/>
<feature type="transmembrane region" description="Helical" evidence="8">
    <location>
        <begin position="183"/>
        <end position="203"/>
    </location>
</feature>
<comment type="subcellular location">
    <subcellularLocation>
        <location evidence="1">Cell membrane</location>
        <topology evidence="1">Multi-pass membrane protein</topology>
    </subcellularLocation>
</comment>
<feature type="transmembrane region" description="Helical" evidence="8">
    <location>
        <begin position="288"/>
        <end position="307"/>
    </location>
</feature>
<keyword evidence="10" id="KW-1185">Reference proteome</keyword>
<dbReference type="InterPro" id="IPR004937">
    <property type="entry name" value="Urea_transporter"/>
</dbReference>
<protein>
    <submittedName>
        <fullName evidence="9">Urea transporter</fullName>
    </submittedName>
</protein>
<dbReference type="Gene3D" id="1.10.3430.10">
    <property type="entry name" value="Ammonium transporter AmtB like domains"/>
    <property type="match status" value="1"/>
</dbReference>
<feature type="transmembrane region" description="Helical" evidence="8">
    <location>
        <begin position="102"/>
        <end position="120"/>
    </location>
</feature>
<evidence type="ECO:0000256" key="7">
    <source>
        <dbReference type="PIRSR" id="PIRSR016502-1"/>
    </source>
</evidence>
<evidence type="ECO:0000256" key="1">
    <source>
        <dbReference type="ARBA" id="ARBA00004651"/>
    </source>
</evidence>
<keyword evidence="4 8" id="KW-0812">Transmembrane</keyword>
<dbReference type="PANTHER" id="PTHR10464:SF4">
    <property type="entry name" value="UREA TRANSPORTER"/>
    <property type="match status" value="1"/>
</dbReference>
<reference evidence="10" key="1">
    <citation type="submission" date="2015-07" db="EMBL/GenBank/DDBJ databases">
        <title>Genome sequencing project for genomic taxonomy and phylogenomics of Bacillus-like bacteria.</title>
        <authorList>
            <person name="Liu B."/>
            <person name="Wang J."/>
            <person name="Zhu Y."/>
            <person name="Liu G."/>
            <person name="Chen Q."/>
            <person name="Chen Z."/>
            <person name="Lan J."/>
            <person name="Che J."/>
            <person name="Ge C."/>
            <person name="Shi H."/>
            <person name="Pan Z."/>
            <person name="Liu X."/>
        </authorList>
    </citation>
    <scope>NUCLEOTIDE SEQUENCE [LARGE SCALE GENOMIC DNA]</scope>
    <source>
        <strain evidence="10">FJAT-27997</strain>
    </source>
</reference>
<comment type="caution">
    <text evidence="9">The sequence shown here is derived from an EMBL/GenBank/DDBJ whole genome shotgun (WGS) entry which is preliminary data.</text>
</comment>
<feature type="transmembrane region" description="Helical" evidence="8">
    <location>
        <begin position="127"/>
        <end position="147"/>
    </location>
</feature>
<dbReference type="PIRSF" id="PIRSF016502">
    <property type="entry name" value="Urea_transporter"/>
    <property type="match status" value="1"/>
</dbReference>
<dbReference type="GO" id="GO:0015204">
    <property type="term" value="F:urea transmembrane transporter activity"/>
    <property type="evidence" value="ECO:0007669"/>
    <property type="project" value="InterPro"/>
</dbReference>
<evidence type="ECO:0000256" key="3">
    <source>
        <dbReference type="ARBA" id="ARBA00022475"/>
    </source>
</evidence>
<feature type="transmembrane region" description="Helical" evidence="8">
    <location>
        <begin position="262"/>
        <end position="282"/>
    </location>
</feature>
<dbReference type="STRING" id="1679170.AC625_10885"/>
<organism evidence="9 10">
    <name type="scientific">Peribacillus loiseleuriae</name>
    <dbReference type="NCBI Taxonomy" id="1679170"/>
    <lineage>
        <taxon>Bacteria</taxon>
        <taxon>Bacillati</taxon>
        <taxon>Bacillota</taxon>
        <taxon>Bacilli</taxon>
        <taxon>Bacillales</taxon>
        <taxon>Bacillaceae</taxon>
        <taxon>Peribacillus</taxon>
    </lineage>
</organism>
<feature type="transmembrane region" description="Helical" evidence="8">
    <location>
        <begin position="234"/>
        <end position="255"/>
    </location>
</feature>
<feature type="transmembrane region" description="Helical" evidence="8">
    <location>
        <begin position="210"/>
        <end position="228"/>
    </location>
</feature>
<dbReference type="AlphaFoldDB" id="A0A0K9GTK9"/>
<evidence type="ECO:0000256" key="8">
    <source>
        <dbReference type="SAM" id="Phobius"/>
    </source>
</evidence>
<feature type="site" description="Important for channel permeability" evidence="7">
    <location>
        <position position="294"/>
    </location>
</feature>
<dbReference type="PANTHER" id="PTHR10464">
    <property type="entry name" value="UREA TRANSPORTER"/>
    <property type="match status" value="1"/>
</dbReference>
<dbReference type="Pfam" id="PF03253">
    <property type="entry name" value="UT"/>
    <property type="match status" value="1"/>
</dbReference>
<dbReference type="Proteomes" id="UP000037146">
    <property type="component" value="Unassembled WGS sequence"/>
</dbReference>
<keyword evidence="5 8" id="KW-1133">Transmembrane helix</keyword>
<evidence type="ECO:0000256" key="4">
    <source>
        <dbReference type="ARBA" id="ARBA00022692"/>
    </source>
</evidence>
<evidence type="ECO:0000313" key="10">
    <source>
        <dbReference type="Proteomes" id="UP000037146"/>
    </source>
</evidence>
<evidence type="ECO:0000256" key="2">
    <source>
        <dbReference type="ARBA" id="ARBA00005914"/>
    </source>
</evidence>
<feature type="transmembrane region" description="Helical" evidence="8">
    <location>
        <begin position="46"/>
        <end position="68"/>
    </location>
</feature>
<evidence type="ECO:0000256" key="6">
    <source>
        <dbReference type="ARBA" id="ARBA00023136"/>
    </source>
</evidence>
<proteinExistence type="inferred from homology"/>
<dbReference type="GO" id="GO:0005886">
    <property type="term" value="C:plasma membrane"/>
    <property type="evidence" value="ECO:0007669"/>
    <property type="project" value="UniProtKB-SubCell"/>
</dbReference>